<sequence>MNFLSLNIQGLGKKAKKEWVKDLCHKNKVNFLTLQETKMEKMDMFCIKKCWGNMAFDYVHSDAVGNSGGILCVWDPNSFYKESVTISDSFVMIRGVWRATGLKYMIIAVYAPHEMKGKYLLWDYLQCEIKRWDGETVVTGDFNEVRHKSERFGTMFYAHEAKVFNTFIADSGLVEVSLGGSKFTWCHKSGSKMSKLDRFHVSKNLLNTSPNINAITLARYLSDHRPILLREISYDYGPIPFKVFHYWFDMNGFNNLVEVAWKEYPGNDSNAIRYFMGKLKFLKSKIREWNVTRRLADNLMQFKLIKDLENLDAAVDRGEGKDEISCIPKSKSGWAVEGDENSKFFHGMLNKKRSLLNVRGVLVDGIWVDNPHEVKNEFFEHFSSRFQHPGTKDATIVNGFFLTGEVDSVMSSSYKGSILVNGVNHGGLNLKRSLTQWGDPLSPFLFILVMESLHLSFQRVVDAGLFQGINIGEGLVNISHMFYADDAVFVGQWCDRNILRSFHVL</sequence>
<evidence type="ECO:0000313" key="3">
    <source>
        <dbReference type="Proteomes" id="UP001151760"/>
    </source>
</evidence>
<name>A0ABQ5D2L0_9ASTR</name>
<proteinExistence type="predicted"/>
<reference evidence="2" key="1">
    <citation type="journal article" date="2022" name="Int. J. Mol. Sci.">
        <title>Draft Genome of Tanacetum Coccineum: Genomic Comparison of Closely Related Tanacetum-Family Plants.</title>
        <authorList>
            <person name="Yamashiro T."/>
            <person name="Shiraishi A."/>
            <person name="Nakayama K."/>
            <person name="Satake H."/>
        </authorList>
    </citation>
    <scope>NUCLEOTIDE SEQUENCE</scope>
</reference>
<dbReference type="SUPFAM" id="SSF56219">
    <property type="entry name" value="DNase I-like"/>
    <property type="match status" value="1"/>
</dbReference>
<keyword evidence="2" id="KW-0695">RNA-directed DNA polymerase</keyword>
<keyword evidence="2" id="KW-0808">Transferase</keyword>
<dbReference type="Gene3D" id="3.60.10.10">
    <property type="entry name" value="Endonuclease/exonuclease/phosphatase"/>
    <property type="match status" value="1"/>
</dbReference>
<dbReference type="EMBL" id="BQNB010014851">
    <property type="protein sequence ID" value="GJT33115.1"/>
    <property type="molecule type" value="Genomic_DNA"/>
</dbReference>
<comment type="caution">
    <text evidence="2">The sequence shown here is derived from an EMBL/GenBank/DDBJ whole genome shotgun (WGS) entry which is preliminary data.</text>
</comment>
<evidence type="ECO:0000259" key="1">
    <source>
        <dbReference type="Pfam" id="PF14529"/>
    </source>
</evidence>
<organism evidence="2 3">
    <name type="scientific">Tanacetum coccineum</name>
    <dbReference type="NCBI Taxonomy" id="301880"/>
    <lineage>
        <taxon>Eukaryota</taxon>
        <taxon>Viridiplantae</taxon>
        <taxon>Streptophyta</taxon>
        <taxon>Embryophyta</taxon>
        <taxon>Tracheophyta</taxon>
        <taxon>Spermatophyta</taxon>
        <taxon>Magnoliopsida</taxon>
        <taxon>eudicotyledons</taxon>
        <taxon>Gunneridae</taxon>
        <taxon>Pentapetalae</taxon>
        <taxon>asterids</taxon>
        <taxon>campanulids</taxon>
        <taxon>Asterales</taxon>
        <taxon>Asteraceae</taxon>
        <taxon>Asteroideae</taxon>
        <taxon>Anthemideae</taxon>
        <taxon>Anthemidinae</taxon>
        <taxon>Tanacetum</taxon>
    </lineage>
</organism>
<dbReference type="InterPro" id="IPR005135">
    <property type="entry name" value="Endo/exonuclease/phosphatase"/>
</dbReference>
<dbReference type="Pfam" id="PF14529">
    <property type="entry name" value="Exo_endo_phos_2"/>
    <property type="match status" value="1"/>
</dbReference>
<keyword evidence="2" id="KW-0548">Nucleotidyltransferase</keyword>
<keyword evidence="3" id="KW-1185">Reference proteome</keyword>
<reference evidence="2" key="2">
    <citation type="submission" date="2022-01" db="EMBL/GenBank/DDBJ databases">
        <authorList>
            <person name="Yamashiro T."/>
            <person name="Shiraishi A."/>
            <person name="Satake H."/>
            <person name="Nakayama K."/>
        </authorList>
    </citation>
    <scope>NUCLEOTIDE SEQUENCE</scope>
</reference>
<dbReference type="GO" id="GO:0003964">
    <property type="term" value="F:RNA-directed DNA polymerase activity"/>
    <property type="evidence" value="ECO:0007669"/>
    <property type="project" value="UniProtKB-KW"/>
</dbReference>
<gene>
    <name evidence="2" type="ORF">Tco_0923534</name>
</gene>
<evidence type="ECO:0000313" key="2">
    <source>
        <dbReference type="EMBL" id="GJT33115.1"/>
    </source>
</evidence>
<accession>A0ABQ5D2L0</accession>
<protein>
    <submittedName>
        <fullName evidence="2">RNA-directed DNA polymerase, eukaryota</fullName>
    </submittedName>
</protein>
<dbReference type="PANTHER" id="PTHR33710:SF64">
    <property type="entry name" value="ENDONUCLEASE_EXONUCLEASE_PHOSPHATASE DOMAIN-CONTAINING PROTEIN"/>
    <property type="match status" value="1"/>
</dbReference>
<dbReference type="InterPro" id="IPR036691">
    <property type="entry name" value="Endo/exonu/phosph_ase_sf"/>
</dbReference>
<dbReference type="Proteomes" id="UP001151760">
    <property type="component" value="Unassembled WGS sequence"/>
</dbReference>
<dbReference type="PANTHER" id="PTHR33710">
    <property type="entry name" value="BNAC02G09200D PROTEIN"/>
    <property type="match status" value="1"/>
</dbReference>
<feature type="domain" description="Endonuclease/exonuclease/phosphatase" evidence="1">
    <location>
        <begin position="105"/>
        <end position="227"/>
    </location>
</feature>